<dbReference type="CDD" id="cd05827">
    <property type="entry name" value="Sortase_C"/>
    <property type="match status" value="1"/>
</dbReference>
<evidence type="ECO:0000313" key="3">
    <source>
        <dbReference type="EMBL" id="NSG31285.1"/>
    </source>
</evidence>
<dbReference type="InterPro" id="IPR042002">
    <property type="entry name" value="Sortase_C"/>
</dbReference>
<reference evidence="3 4" key="1">
    <citation type="journal article" date="2020" name="Cell Host Microbe">
        <title>Functional and Genomic Variation between Human-Derived Isolates of Lachnospiraceae Reveals Inter- and Intra-Species Diversity.</title>
        <authorList>
            <person name="Sorbara M.T."/>
            <person name="Littmann E.R."/>
            <person name="Fontana E."/>
            <person name="Moody T.U."/>
            <person name="Kohout C.E."/>
            <person name="Gjonbalaj M."/>
            <person name="Eaton V."/>
            <person name="Seok R."/>
            <person name="Leiner I.M."/>
            <person name="Pamer E.G."/>
        </authorList>
    </citation>
    <scope>NUCLEOTIDE SEQUENCE [LARGE SCALE GENOMIC DNA]</scope>
    <source>
        <strain evidence="3 4">MSK.14.16</strain>
    </source>
</reference>
<dbReference type="EMBL" id="JAAWUZ010000071">
    <property type="protein sequence ID" value="NSG31285.1"/>
    <property type="molecule type" value="Genomic_DNA"/>
</dbReference>
<keyword evidence="4" id="KW-1185">Reference proteome</keyword>
<keyword evidence="1" id="KW-0378">Hydrolase</keyword>
<evidence type="ECO:0000313" key="4">
    <source>
        <dbReference type="Proteomes" id="UP000821846"/>
    </source>
</evidence>
<dbReference type="NCBIfam" id="TIGR01076">
    <property type="entry name" value="sortase_fam"/>
    <property type="match status" value="1"/>
</dbReference>
<feature type="transmembrane region" description="Helical" evidence="2">
    <location>
        <begin position="249"/>
        <end position="270"/>
    </location>
</feature>
<evidence type="ECO:0000256" key="2">
    <source>
        <dbReference type="SAM" id="Phobius"/>
    </source>
</evidence>
<dbReference type="NCBIfam" id="NF033745">
    <property type="entry name" value="class_C_sortase"/>
    <property type="match status" value="1"/>
</dbReference>
<keyword evidence="2" id="KW-0812">Transmembrane</keyword>
<dbReference type="SUPFAM" id="SSF63817">
    <property type="entry name" value="Sortase"/>
    <property type="match status" value="1"/>
</dbReference>
<proteinExistence type="predicted"/>
<name>A0ABX2H088_9FIRM</name>
<dbReference type="InterPro" id="IPR005754">
    <property type="entry name" value="Sortase"/>
</dbReference>
<keyword evidence="2" id="KW-1133">Transmembrane helix</keyword>
<dbReference type="Pfam" id="PF04203">
    <property type="entry name" value="Sortase"/>
    <property type="match status" value="1"/>
</dbReference>
<keyword evidence="2" id="KW-0472">Membrane</keyword>
<sequence>MMKKIVKILRGIGYLAAFSLILYPVVSNYINQMNSTTIATDYEQEVSHLSEEQENAMIEQAQEYNESLIGIGSIADPFSESNENQTENDVYNNLLKIDDTGMMGYIDIPKLDVVLPVYHGTSEKVLQSGVGHLKNTSLPVGGESCHAVLSGHRGLANAKIFTDLNKMEVGDVFYIKVLHHTFAYQVDQILTVLPSDTDALQIEKGKDYVTLVTCTPYAVNTHRLLVRGTRIPYEEAQKIDEEVGLQCTIPFNLILLIAGIVAFIIIWVSIKLHKRRKEKKHEQNK</sequence>
<dbReference type="Gene3D" id="2.40.260.10">
    <property type="entry name" value="Sortase"/>
    <property type="match status" value="1"/>
</dbReference>
<organism evidence="3 4">
    <name type="scientific">Faecalicatena fissicatena</name>
    <dbReference type="NCBI Taxonomy" id="290055"/>
    <lineage>
        <taxon>Bacteria</taxon>
        <taxon>Bacillati</taxon>
        <taxon>Bacillota</taxon>
        <taxon>Clostridia</taxon>
        <taxon>Lachnospirales</taxon>
        <taxon>Lachnospiraceae</taxon>
        <taxon>Faecalicatena</taxon>
    </lineage>
</organism>
<evidence type="ECO:0000256" key="1">
    <source>
        <dbReference type="ARBA" id="ARBA00022801"/>
    </source>
</evidence>
<dbReference type="InterPro" id="IPR023365">
    <property type="entry name" value="Sortase_dom-sf"/>
</dbReference>
<protein>
    <submittedName>
        <fullName evidence="3">Class C sortase</fullName>
    </submittedName>
</protein>
<feature type="transmembrane region" description="Helical" evidence="2">
    <location>
        <begin position="12"/>
        <end position="30"/>
    </location>
</feature>
<dbReference type="Proteomes" id="UP000821846">
    <property type="component" value="Unassembled WGS sequence"/>
</dbReference>
<gene>
    <name evidence="3" type="ORF">HFM93_13695</name>
</gene>
<comment type="caution">
    <text evidence="3">The sequence shown here is derived from an EMBL/GenBank/DDBJ whole genome shotgun (WGS) entry which is preliminary data.</text>
</comment>
<accession>A0ABX2H088</accession>